<keyword evidence="12" id="KW-1185">Reference proteome</keyword>
<evidence type="ECO:0000259" key="10">
    <source>
        <dbReference type="PROSITE" id="PS50850"/>
    </source>
</evidence>
<dbReference type="SUPFAM" id="SSF103473">
    <property type="entry name" value="MFS general substrate transporter"/>
    <property type="match status" value="1"/>
</dbReference>
<keyword evidence="3" id="KW-1003">Cell membrane</keyword>
<feature type="transmembrane region" description="Helical" evidence="9">
    <location>
        <begin position="244"/>
        <end position="261"/>
    </location>
</feature>
<sequence length="518" mass="52959">MSKLEKEASAGSGVLPAPDPQRWMALGVLTAMQFMLMMDVTVVNIALPHIQDNLHFSVEGLAWVVNGYVLTAGGFLLLGGRLADMYGRRLGFVAGVLVFGAASAVCGAAANSSMMVSGRFVQGLGEALAGPAALGLIPVLFRDPKERTKALGIWGGMAALGSAVGSVVGGSLTDLVSWRWIFFINIPVALFALVMVPRVIPESRMSRDGKRIDVIGAIAATGGLVAVVYGLLKAADAPWGSGRVLAPLLGGLVLLAFTAVWESRVPDPMIPLRFFTNRTRVTSNGVSVLSLAAFYTYAFLLTLYLQEVLGYSPLKTGLSYIPFTLAIGVGMGVSTALMPRIGVKATLAIAFLGSAGGLALAAGGLATHASFVGGIMPGLLVYGFFNAVGYPALTNGALHQVTGQDAGLGSGVQTAMQQVGASLGLATLVPLALRYVKHHVAHGTTAPVAETHGYALALRVAAVVLVAAAVLAVLLLEKVDAKPRDAAAEATAGSDGPGSTDGSDGPRSSGTPASPATA</sequence>
<feature type="transmembrane region" description="Helical" evidence="9">
    <location>
        <begin position="317"/>
        <end position="338"/>
    </location>
</feature>
<dbReference type="RefSeq" id="WP_222968620.1">
    <property type="nucleotide sequence ID" value="NZ_JAINZZ010000071.1"/>
</dbReference>
<keyword evidence="5 9" id="KW-1133">Transmembrane helix</keyword>
<dbReference type="PROSITE" id="PS50850">
    <property type="entry name" value="MFS"/>
    <property type="match status" value="1"/>
</dbReference>
<organism evidence="11 12">
    <name type="scientific">Actinacidiphila acidipaludis</name>
    <dbReference type="NCBI Taxonomy" id="2873382"/>
    <lineage>
        <taxon>Bacteria</taxon>
        <taxon>Bacillati</taxon>
        <taxon>Actinomycetota</taxon>
        <taxon>Actinomycetes</taxon>
        <taxon>Kitasatosporales</taxon>
        <taxon>Streptomycetaceae</taxon>
        <taxon>Actinacidiphila</taxon>
    </lineage>
</organism>
<evidence type="ECO:0000256" key="9">
    <source>
        <dbReference type="SAM" id="Phobius"/>
    </source>
</evidence>
<dbReference type="Proteomes" id="UP000778578">
    <property type="component" value="Unassembled WGS sequence"/>
</dbReference>
<dbReference type="CDD" id="cd17321">
    <property type="entry name" value="MFS_MMR_MDR_like"/>
    <property type="match status" value="1"/>
</dbReference>
<protein>
    <submittedName>
        <fullName evidence="11">MFS transporter</fullName>
    </submittedName>
</protein>
<feature type="transmembrane region" description="Helical" evidence="9">
    <location>
        <begin position="379"/>
        <end position="398"/>
    </location>
</feature>
<proteinExistence type="predicted"/>
<evidence type="ECO:0000256" key="2">
    <source>
        <dbReference type="ARBA" id="ARBA00022448"/>
    </source>
</evidence>
<dbReference type="PANTHER" id="PTHR42718">
    <property type="entry name" value="MAJOR FACILITATOR SUPERFAMILY MULTIDRUG TRANSPORTER MFSC"/>
    <property type="match status" value="1"/>
</dbReference>
<dbReference type="InterPro" id="IPR005829">
    <property type="entry name" value="Sugar_transporter_CS"/>
</dbReference>
<feature type="compositionally biased region" description="Low complexity" evidence="8">
    <location>
        <begin position="491"/>
        <end position="512"/>
    </location>
</feature>
<evidence type="ECO:0000256" key="8">
    <source>
        <dbReference type="SAM" id="MobiDB-lite"/>
    </source>
</evidence>
<feature type="domain" description="Major facilitator superfamily (MFS) profile" evidence="10">
    <location>
        <begin position="25"/>
        <end position="480"/>
    </location>
</feature>
<feature type="region of interest" description="Disordered" evidence="8">
    <location>
        <begin position="485"/>
        <end position="518"/>
    </location>
</feature>
<dbReference type="Gene3D" id="1.20.1250.20">
    <property type="entry name" value="MFS general substrate transporter like domains"/>
    <property type="match status" value="1"/>
</dbReference>
<name>A0ABS7QGS1_9ACTN</name>
<dbReference type="InterPro" id="IPR011701">
    <property type="entry name" value="MFS"/>
</dbReference>
<comment type="subcellular location">
    <subcellularLocation>
        <location evidence="1">Cell membrane</location>
        <topology evidence="1">Multi-pass membrane protein</topology>
    </subcellularLocation>
</comment>
<feature type="transmembrane region" description="Helical" evidence="9">
    <location>
        <begin position="122"/>
        <end position="141"/>
    </location>
</feature>
<evidence type="ECO:0000256" key="5">
    <source>
        <dbReference type="ARBA" id="ARBA00022989"/>
    </source>
</evidence>
<feature type="transmembrane region" description="Helical" evidence="9">
    <location>
        <begin position="90"/>
        <end position="110"/>
    </location>
</feature>
<feature type="transmembrane region" description="Helical" evidence="9">
    <location>
        <begin position="178"/>
        <end position="200"/>
    </location>
</feature>
<evidence type="ECO:0000256" key="7">
    <source>
        <dbReference type="ARBA" id="ARBA00023251"/>
    </source>
</evidence>
<keyword evidence="7" id="KW-0046">Antibiotic resistance</keyword>
<feature type="transmembrane region" description="Helical" evidence="9">
    <location>
        <begin position="419"/>
        <end position="436"/>
    </location>
</feature>
<feature type="transmembrane region" description="Helical" evidence="9">
    <location>
        <begin position="456"/>
        <end position="476"/>
    </location>
</feature>
<comment type="caution">
    <text evidence="11">The sequence shown here is derived from an EMBL/GenBank/DDBJ whole genome shotgun (WGS) entry which is preliminary data.</text>
</comment>
<dbReference type="PANTHER" id="PTHR42718:SF46">
    <property type="entry name" value="BLR6921 PROTEIN"/>
    <property type="match status" value="1"/>
</dbReference>
<dbReference type="Pfam" id="PF07690">
    <property type="entry name" value="MFS_1"/>
    <property type="match status" value="1"/>
</dbReference>
<dbReference type="PROSITE" id="PS00216">
    <property type="entry name" value="SUGAR_TRANSPORT_1"/>
    <property type="match status" value="1"/>
</dbReference>
<feature type="transmembrane region" description="Helical" evidence="9">
    <location>
        <begin position="281"/>
        <end position="305"/>
    </location>
</feature>
<evidence type="ECO:0000256" key="6">
    <source>
        <dbReference type="ARBA" id="ARBA00023136"/>
    </source>
</evidence>
<dbReference type="InterPro" id="IPR020846">
    <property type="entry name" value="MFS_dom"/>
</dbReference>
<keyword evidence="2" id="KW-0813">Transport</keyword>
<feature type="transmembrane region" description="Helical" evidence="9">
    <location>
        <begin position="153"/>
        <end position="172"/>
    </location>
</feature>
<evidence type="ECO:0000256" key="3">
    <source>
        <dbReference type="ARBA" id="ARBA00022475"/>
    </source>
</evidence>
<evidence type="ECO:0000256" key="4">
    <source>
        <dbReference type="ARBA" id="ARBA00022692"/>
    </source>
</evidence>
<keyword evidence="4 9" id="KW-0812">Transmembrane</keyword>
<feature type="transmembrane region" description="Helical" evidence="9">
    <location>
        <begin position="212"/>
        <end position="232"/>
    </location>
</feature>
<keyword evidence="6 9" id="KW-0472">Membrane</keyword>
<feature type="transmembrane region" description="Helical" evidence="9">
    <location>
        <begin position="23"/>
        <end position="48"/>
    </location>
</feature>
<accession>A0ABS7QGS1</accession>
<evidence type="ECO:0000256" key="1">
    <source>
        <dbReference type="ARBA" id="ARBA00004651"/>
    </source>
</evidence>
<feature type="transmembrane region" description="Helical" evidence="9">
    <location>
        <begin position="60"/>
        <end position="78"/>
    </location>
</feature>
<gene>
    <name evidence="11" type="ORF">K7862_32740</name>
</gene>
<dbReference type="EMBL" id="JAINZZ010000071">
    <property type="protein sequence ID" value="MBY8882369.1"/>
    <property type="molecule type" value="Genomic_DNA"/>
</dbReference>
<evidence type="ECO:0000313" key="11">
    <source>
        <dbReference type="EMBL" id="MBY8882369.1"/>
    </source>
</evidence>
<evidence type="ECO:0000313" key="12">
    <source>
        <dbReference type="Proteomes" id="UP000778578"/>
    </source>
</evidence>
<dbReference type="InterPro" id="IPR036259">
    <property type="entry name" value="MFS_trans_sf"/>
</dbReference>
<reference evidence="11 12" key="1">
    <citation type="submission" date="2021-08" db="EMBL/GenBank/DDBJ databases">
        <title>WGS of actinomycetes from Thailand.</title>
        <authorList>
            <person name="Thawai C."/>
        </authorList>
    </citation>
    <scope>NUCLEOTIDE SEQUENCE [LARGE SCALE GENOMIC DNA]</scope>
    <source>
        <strain evidence="11 12">PLK6-54</strain>
    </source>
</reference>
<dbReference type="Gene3D" id="1.20.1720.10">
    <property type="entry name" value="Multidrug resistance protein D"/>
    <property type="match status" value="1"/>
</dbReference>
<feature type="transmembrane region" description="Helical" evidence="9">
    <location>
        <begin position="345"/>
        <end position="367"/>
    </location>
</feature>